<proteinExistence type="inferred from homology"/>
<evidence type="ECO:0000313" key="29">
    <source>
        <dbReference type="Proteomes" id="UP000544413"/>
    </source>
</evidence>
<evidence type="ECO:0000313" key="16">
    <source>
        <dbReference type="EMBL" id="MBC2245186.1"/>
    </source>
</evidence>
<dbReference type="EMBL" id="JAARZS010000006">
    <property type="protein sequence ID" value="MBC2283429.1"/>
    <property type="molecule type" value="Genomic_DNA"/>
</dbReference>
<dbReference type="GO" id="GO:0006979">
    <property type="term" value="P:response to oxidative stress"/>
    <property type="evidence" value="ECO:0007669"/>
    <property type="project" value="InterPro"/>
</dbReference>
<comment type="similarity">
    <text evidence="1">Belongs to the OsmC/Ohr family.</text>
</comment>
<dbReference type="Proteomes" id="UP000565628">
    <property type="component" value="Unassembled WGS sequence"/>
</dbReference>
<dbReference type="EMBL" id="JAARMV010000003">
    <property type="protein sequence ID" value="MBC2373059.1"/>
    <property type="molecule type" value="Genomic_DNA"/>
</dbReference>
<evidence type="ECO:0000313" key="20">
    <source>
        <dbReference type="EMBL" id="MBC2373059.1"/>
    </source>
</evidence>
<dbReference type="Proteomes" id="UP000529446">
    <property type="component" value="Unassembled WGS sequence"/>
</dbReference>
<organism evidence="2 21">
    <name type="scientific">Listeria booriae</name>
    <dbReference type="NCBI Taxonomy" id="1552123"/>
    <lineage>
        <taxon>Bacteria</taxon>
        <taxon>Bacillati</taxon>
        <taxon>Bacillota</taxon>
        <taxon>Bacilli</taxon>
        <taxon>Bacillales</taxon>
        <taxon>Listeriaceae</taxon>
        <taxon>Listeria</taxon>
    </lineage>
</organism>
<evidence type="ECO:0000313" key="31">
    <source>
        <dbReference type="Proteomes" id="UP000546806"/>
    </source>
</evidence>
<dbReference type="Proteomes" id="UP000543005">
    <property type="component" value="Unassembled WGS sequence"/>
</dbReference>
<dbReference type="SUPFAM" id="SSF82784">
    <property type="entry name" value="OsmC-like"/>
    <property type="match status" value="1"/>
</dbReference>
<dbReference type="EMBL" id="JAARVD010000007">
    <property type="protein sequence ID" value="MBC1797785.1"/>
    <property type="molecule type" value="Genomic_DNA"/>
</dbReference>
<reference evidence="2 21" key="1">
    <citation type="submission" date="2014-05" db="EMBL/GenBank/DDBJ databases">
        <title>Novel Listeriaceae from food processing environments.</title>
        <authorList>
            <person name="den Bakker H.C."/>
        </authorList>
    </citation>
    <scope>NUCLEOTIDE SEQUENCE [LARGE SCALE GENOMIC DNA]</scope>
    <source>
        <strain evidence="2 21">FSL A5-0281</strain>
    </source>
</reference>
<dbReference type="Proteomes" id="UP000546806">
    <property type="component" value="Unassembled WGS sequence"/>
</dbReference>
<gene>
    <name evidence="2" type="ORF">EP57_00285</name>
    <name evidence="4" type="ORF">HB759_14395</name>
    <name evidence="3" type="ORF">HB811_16085</name>
    <name evidence="5" type="ORF">HB836_00485</name>
    <name evidence="7" type="ORF">HB902_03595</name>
    <name evidence="9" type="ORF">HB904_01670</name>
    <name evidence="8" type="ORF">HB907_05890</name>
    <name evidence="20" type="ORF">HBP98_13680</name>
    <name evidence="10" type="ORF">HCA46_06235</name>
    <name evidence="11" type="ORF">HCA52_04700</name>
    <name evidence="12" type="ORF">HCA55_13680</name>
    <name evidence="13" type="ORF">HCA78_07300</name>
    <name evidence="14" type="ORF">HCB06_13595</name>
    <name evidence="16" type="ORF">HCB25_13970</name>
    <name evidence="15" type="ORF">HCB35_14470</name>
    <name evidence="17" type="ORF">HCB69_03485</name>
    <name evidence="18" type="ORF">HCC36_09680</name>
    <name evidence="6" type="ORF">HCI99_08650</name>
    <name evidence="19" type="ORF">HCJ81_11490</name>
</gene>
<evidence type="ECO:0000313" key="22">
    <source>
        <dbReference type="Proteomes" id="UP000529446"/>
    </source>
</evidence>
<dbReference type="PANTHER" id="PTHR33797:SF2">
    <property type="entry name" value="ORGANIC HYDROPEROXIDE RESISTANCE PROTEIN-LIKE"/>
    <property type="match status" value="1"/>
</dbReference>
<dbReference type="AlphaFoldDB" id="A0A099WMX8"/>
<dbReference type="Proteomes" id="UP000585696">
    <property type="component" value="Unassembled WGS sequence"/>
</dbReference>
<evidence type="ECO:0000313" key="27">
    <source>
        <dbReference type="Proteomes" id="UP000543005"/>
    </source>
</evidence>
<dbReference type="EMBL" id="JAARYY010000009">
    <property type="protein sequence ID" value="MBC2245186.1"/>
    <property type="molecule type" value="Genomic_DNA"/>
</dbReference>
<evidence type="ECO:0000313" key="2">
    <source>
        <dbReference type="EMBL" id="KGL45470.1"/>
    </source>
</evidence>
<dbReference type="InterPro" id="IPR015946">
    <property type="entry name" value="KH_dom-like_a/b"/>
</dbReference>
<evidence type="ECO:0000313" key="34">
    <source>
        <dbReference type="Proteomes" id="UP000550367"/>
    </source>
</evidence>
<evidence type="ECO:0000313" key="19">
    <source>
        <dbReference type="EMBL" id="MBC2311515.1"/>
    </source>
</evidence>
<evidence type="ECO:0000313" key="30">
    <source>
        <dbReference type="Proteomes" id="UP000546244"/>
    </source>
</evidence>
<evidence type="ECO:0000313" key="3">
    <source>
        <dbReference type="EMBL" id="MBC1318297.1"/>
    </source>
</evidence>
<evidence type="ECO:0000313" key="25">
    <source>
        <dbReference type="Proteomes" id="UP000539064"/>
    </source>
</evidence>
<dbReference type="Proteomes" id="UP000586951">
    <property type="component" value="Unassembled WGS sequence"/>
</dbReference>
<evidence type="ECO:0000313" key="17">
    <source>
        <dbReference type="EMBL" id="MBC2283429.1"/>
    </source>
</evidence>
<dbReference type="Proteomes" id="UP000550367">
    <property type="component" value="Unassembled WGS sequence"/>
</dbReference>
<dbReference type="Proteomes" id="UP000546244">
    <property type="component" value="Unassembled WGS sequence"/>
</dbReference>
<evidence type="ECO:0000313" key="24">
    <source>
        <dbReference type="Proteomes" id="UP000533953"/>
    </source>
</evidence>
<dbReference type="Proteomes" id="UP000532866">
    <property type="component" value="Unassembled WGS sequence"/>
</dbReference>
<protein>
    <submittedName>
        <fullName evidence="3">Organic hydroperoxide resistance protein</fullName>
    </submittedName>
    <submittedName>
        <fullName evidence="2">Osmotically inducible protein C</fullName>
    </submittedName>
</protein>
<reference evidence="22 23" key="2">
    <citation type="submission" date="2020-03" db="EMBL/GenBank/DDBJ databases">
        <title>Soil Listeria distribution.</title>
        <authorList>
            <person name="Liao J."/>
            <person name="Wiedmann M."/>
        </authorList>
    </citation>
    <scope>NUCLEOTIDE SEQUENCE [LARGE SCALE GENOMIC DNA]</scope>
    <source>
        <strain evidence="19 36">FSL L7-0039</strain>
        <strain evidence="18 27">FSL L7-0051</strain>
        <strain evidence="17 38">FSL L7-0054</strain>
        <strain evidence="15 35">FSL L7-0149</strain>
        <strain evidence="16 34">FSL L7-0153</strain>
        <strain evidence="14 22">FSL L7-0360</strain>
        <strain evidence="13 31">FSL L7-0435</strain>
        <strain evidence="11 25">FSL L7-0978</strain>
        <strain evidence="12 33">FSL L7-0990</strain>
        <strain evidence="10 32">FSL L7-1017</strain>
        <strain evidence="9 37">FSL L7-1299</strain>
        <strain evidence="7 26">FSL L7-1387</strain>
        <strain evidence="8 39">FSL L7-1427</strain>
        <strain evidence="6 24">FSL L7-1547</strain>
        <strain evidence="5 29">FSL L7-1658</strain>
        <strain evidence="3 28">FSL L7-1816</strain>
        <strain evidence="4 23">FSL L7-1833</strain>
        <strain evidence="20 30">FSL L7-1850</strain>
    </source>
</reference>
<dbReference type="OrthoDB" id="9797508at2"/>
<evidence type="ECO:0000313" key="18">
    <source>
        <dbReference type="EMBL" id="MBC2293498.1"/>
    </source>
</evidence>
<evidence type="ECO:0000313" key="38">
    <source>
        <dbReference type="Proteomes" id="UP000585696"/>
    </source>
</evidence>
<dbReference type="EMBL" id="JAARUV010000001">
    <property type="protein sequence ID" value="MBC1778436.1"/>
    <property type="molecule type" value="Genomic_DNA"/>
</dbReference>
<comment type="caution">
    <text evidence="2">The sequence shown here is derived from an EMBL/GenBank/DDBJ whole genome shotgun (WGS) entry which is preliminary data.</text>
</comment>
<dbReference type="EMBL" id="JNFA01000001">
    <property type="protein sequence ID" value="KGL45470.1"/>
    <property type="molecule type" value="Genomic_DNA"/>
</dbReference>
<dbReference type="Proteomes" id="UP000553016">
    <property type="component" value="Unassembled WGS sequence"/>
</dbReference>
<evidence type="ECO:0000313" key="21">
    <source>
        <dbReference type="Proteomes" id="UP000029844"/>
    </source>
</evidence>
<dbReference type="EMBL" id="JAARRW010000001">
    <property type="protein sequence ID" value="MBC1561145.1"/>
    <property type="molecule type" value="Genomic_DNA"/>
</dbReference>
<dbReference type="Proteomes" id="UP000541955">
    <property type="component" value="Unassembled WGS sequence"/>
</dbReference>
<dbReference type="EMBL" id="JAAROL010000006">
    <property type="protein sequence ID" value="MBC1333132.1"/>
    <property type="molecule type" value="Genomic_DNA"/>
</dbReference>
<evidence type="ECO:0000313" key="10">
    <source>
        <dbReference type="EMBL" id="MBC1778436.1"/>
    </source>
</evidence>
<dbReference type="Pfam" id="PF02566">
    <property type="entry name" value="OsmC"/>
    <property type="match status" value="1"/>
</dbReference>
<name>A0A099WMX8_9LIST</name>
<keyword evidence="21" id="KW-1185">Reference proteome</keyword>
<dbReference type="EMBL" id="JAAROV010000006">
    <property type="protein sequence ID" value="MBC1318297.1"/>
    <property type="molecule type" value="Genomic_DNA"/>
</dbReference>
<evidence type="ECO:0000313" key="36">
    <source>
        <dbReference type="Proteomes" id="UP000565628"/>
    </source>
</evidence>
<dbReference type="EMBL" id="JAARVG010000003">
    <property type="protein sequence ID" value="MBC1792713.1"/>
    <property type="molecule type" value="Genomic_DNA"/>
</dbReference>
<evidence type="ECO:0000313" key="6">
    <source>
        <dbReference type="EMBL" id="MBC1491899.1"/>
    </source>
</evidence>
<evidence type="ECO:0000313" key="14">
    <source>
        <dbReference type="EMBL" id="MBC2117660.1"/>
    </source>
</evidence>
<dbReference type="InterPro" id="IPR003718">
    <property type="entry name" value="OsmC/Ohr_fam"/>
</dbReference>
<evidence type="ECO:0000313" key="15">
    <source>
        <dbReference type="EMBL" id="MBC2241682.1"/>
    </source>
</evidence>
<dbReference type="Gene3D" id="2.20.25.10">
    <property type="match status" value="1"/>
</dbReference>
<evidence type="ECO:0000313" key="11">
    <source>
        <dbReference type="EMBL" id="MBC1792713.1"/>
    </source>
</evidence>
<dbReference type="GeneID" id="58715886"/>
<dbReference type="EMBL" id="JAARWW010000003">
    <property type="protein sequence ID" value="MBC2003563.1"/>
    <property type="molecule type" value="Genomic_DNA"/>
</dbReference>
<dbReference type="EMBL" id="JAARZA010000007">
    <property type="protein sequence ID" value="MBC2241682.1"/>
    <property type="molecule type" value="Genomic_DNA"/>
</dbReference>
<dbReference type="EMBL" id="JAASTX010000009">
    <property type="protein sequence ID" value="MBC1491899.1"/>
    <property type="molecule type" value="Genomic_DNA"/>
</dbReference>
<sequence>MKKLYETTVINTGGRKGEVHSPDNIFFQDIASPKELGGEGGSGSNPEQLFAAGYSACFNSALELVMSKQKIEAASTVEGTVSLYSDPEDNGFKIGVVLSVHIEGVDPETAQQLVETAHQVCPYSKATRGNIEVELNII</sequence>
<dbReference type="Proteomes" id="UP000533953">
    <property type="component" value="Unassembled WGS sequence"/>
</dbReference>
<dbReference type="Proteomes" id="UP000029844">
    <property type="component" value="Unassembled WGS sequence"/>
</dbReference>
<dbReference type="EMBL" id="JAARPT010000001">
    <property type="protein sequence ID" value="MBC1400052.1"/>
    <property type="molecule type" value="Genomic_DNA"/>
</dbReference>
<dbReference type="EMBL" id="JAARZT010000017">
    <property type="protein sequence ID" value="MBC2293498.1"/>
    <property type="molecule type" value="Genomic_DNA"/>
</dbReference>
<evidence type="ECO:0000256" key="1">
    <source>
        <dbReference type="ARBA" id="ARBA00007378"/>
    </source>
</evidence>
<evidence type="ECO:0000313" key="28">
    <source>
        <dbReference type="Proteomes" id="UP000543379"/>
    </source>
</evidence>
<evidence type="ECO:0000313" key="35">
    <source>
        <dbReference type="Proteomes" id="UP000553016"/>
    </source>
</evidence>
<dbReference type="Gene3D" id="3.30.300.20">
    <property type="match status" value="1"/>
</dbReference>
<evidence type="ECO:0000313" key="32">
    <source>
        <dbReference type="Proteomes" id="UP000547643"/>
    </source>
</evidence>
<dbReference type="EMBL" id="JAARRU010000001">
    <property type="protein sequence ID" value="MBC1564932.1"/>
    <property type="molecule type" value="Genomic_DNA"/>
</dbReference>
<dbReference type="RefSeq" id="WP_036083047.1">
    <property type="nucleotide sequence ID" value="NZ_CBCSHQ010000002.1"/>
</dbReference>
<evidence type="ECO:0000313" key="9">
    <source>
        <dbReference type="EMBL" id="MBC1614889.1"/>
    </source>
</evidence>
<dbReference type="EMBL" id="JAARSH010000001">
    <property type="protein sequence ID" value="MBC1614889.1"/>
    <property type="molecule type" value="Genomic_DNA"/>
</dbReference>
<evidence type="ECO:0000313" key="4">
    <source>
        <dbReference type="EMBL" id="MBC1333132.1"/>
    </source>
</evidence>
<evidence type="ECO:0000313" key="37">
    <source>
        <dbReference type="Proteomes" id="UP000574104"/>
    </source>
</evidence>
<dbReference type="Proteomes" id="UP000574104">
    <property type="component" value="Unassembled WGS sequence"/>
</dbReference>
<evidence type="ECO:0000313" key="8">
    <source>
        <dbReference type="EMBL" id="MBC1564932.1"/>
    </source>
</evidence>
<dbReference type="Proteomes" id="UP000539064">
    <property type="component" value="Unassembled WGS sequence"/>
</dbReference>
<evidence type="ECO:0000313" key="23">
    <source>
        <dbReference type="Proteomes" id="UP000532866"/>
    </source>
</evidence>
<dbReference type="InterPro" id="IPR019953">
    <property type="entry name" value="OHR"/>
</dbReference>
<dbReference type="Proteomes" id="UP000548082">
    <property type="component" value="Unassembled WGS sequence"/>
</dbReference>
<evidence type="ECO:0000313" key="7">
    <source>
        <dbReference type="EMBL" id="MBC1561145.1"/>
    </source>
</evidence>
<dbReference type="NCBIfam" id="TIGR03561">
    <property type="entry name" value="organ_hyd_perox"/>
    <property type="match status" value="1"/>
</dbReference>
<evidence type="ECO:0000313" key="26">
    <source>
        <dbReference type="Proteomes" id="UP000541955"/>
    </source>
</evidence>
<evidence type="ECO:0000313" key="13">
    <source>
        <dbReference type="EMBL" id="MBC2003563.1"/>
    </source>
</evidence>
<dbReference type="STRING" id="1552123.EP57_00285"/>
<evidence type="ECO:0000313" key="5">
    <source>
        <dbReference type="EMBL" id="MBC1400052.1"/>
    </source>
</evidence>
<evidence type="ECO:0000313" key="33">
    <source>
        <dbReference type="Proteomes" id="UP000548082"/>
    </source>
</evidence>
<dbReference type="EMBL" id="JAASWV010000016">
    <property type="protein sequence ID" value="MBC2311515.1"/>
    <property type="molecule type" value="Genomic_DNA"/>
</dbReference>
<dbReference type="Proteomes" id="UP000547643">
    <property type="component" value="Unassembled WGS sequence"/>
</dbReference>
<dbReference type="Proteomes" id="UP000544413">
    <property type="component" value="Unassembled WGS sequence"/>
</dbReference>
<accession>A0A099WMX8</accession>
<evidence type="ECO:0000313" key="39">
    <source>
        <dbReference type="Proteomes" id="UP000586951"/>
    </source>
</evidence>
<dbReference type="EMBL" id="JAARXI010000007">
    <property type="protein sequence ID" value="MBC2117660.1"/>
    <property type="molecule type" value="Genomic_DNA"/>
</dbReference>
<dbReference type="InterPro" id="IPR036102">
    <property type="entry name" value="OsmC/Ohrsf"/>
</dbReference>
<dbReference type="Proteomes" id="UP000543379">
    <property type="component" value="Unassembled WGS sequence"/>
</dbReference>
<dbReference type="eggNOG" id="COG1764">
    <property type="taxonomic scope" value="Bacteria"/>
</dbReference>
<dbReference type="PANTHER" id="PTHR33797">
    <property type="entry name" value="ORGANIC HYDROPEROXIDE RESISTANCE PROTEIN-LIKE"/>
    <property type="match status" value="1"/>
</dbReference>
<evidence type="ECO:0000313" key="12">
    <source>
        <dbReference type="EMBL" id="MBC1797785.1"/>
    </source>
</evidence>